<dbReference type="PIRSF" id="PIRSF031032">
    <property type="entry name" value="TMP_97_prd"/>
    <property type="match status" value="1"/>
</dbReference>
<dbReference type="PROSITE" id="PS51751">
    <property type="entry name" value="EXPERA"/>
    <property type="match status" value="1"/>
</dbReference>
<protein>
    <recommendedName>
        <fullName evidence="7">Efficient mitochondria targeting-associated protein 19</fullName>
    </recommendedName>
</protein>
<keyword evidence="5 7" id="KW-1133">Transmembrane helix</keyword>
<dbReference type="Proteomes" id="UP000191024">
    <property type="component" value="Chromosome G"/>
</dbReference>
<feature type="transmembrane region" description="Helical" evidence="7">
    <location>
        <begin position="9"/>
        <end position="29"/>
    </location>
</feature>
<evidence type="ECO:0000256" key="2">
    <source>
        <dbReference type="ARBA" id="ARBA00009096"/>
    </source>
</evidence>
<organism evidence="9 10">
    <name type="scientific">Lachancea mirantina</name>
    <dbReference type="NCBI Taxonomy" id="1230905"/>
    <lineage>
        <taxon>Eukaryota</taxon>
        <taxon>Fungi</taxon>
        <taxon>Dikarya</taxon>
        <taxon>Ascomycota</taxon>
        <taxon>Saccharomycotina</taxon>
        <taxon>Saccharomycetes</taxon>
        <taxon>Saccharomycetales</taxon>
        <taxon>Saccharomycetaceae</taxon>
        <taxon>Lachancea</taxon>
    </lineage>
</organism>
<comment type="similarity">
    <text evidence="2">Belongs to the TMEM97/sigma-2 receptor family.</text>
</comment>
<evidence type="ECO:0000256" key="5">
    <source>
        <dbReference type="ARBA" id="ARBA00022989"/>
    </source>
</evidence>
<evidence type="ECO:0000256" key="1">
    <source>
        <dbReference type="ARBA" id="ARBA00004477"/>
    </source>
</evidence>
<dbReference type="PANTHER" id="PTHR31204:SF1">
    <property type="entry name" value="SIGMA INTRACELLULAR RECEPTOR 2"/>
    <property type="match status" value="1"/>
</dbReference>
<evidence type="ECO:0000256" key="6">
    <source>
        <dbReference type="ARBA" id="ARBA00023136"/>
    </source>
</evidence>
<evidence type="ECO:0000313" key="9">
    <source>
        <dbReference type="EMBL" id="SCV00999.1"/>
    </source>
</evidence>
<dbReference type="OrthoDB" id="433124at2759"/>
<keyword evidence="6 7" id="KW-0472">Membrane</keyword>
<proteinExistence type="inferred from homology"/>
<comment type="subcellular location">
    <subcellularLocation>
        <location evidence="1">Endoplasmic reticulum membrane</location>
        <topology evidence="1">Multi-pass membrane protein</topology>
    </subcellularLocation>
</comment>
<dbReference type="InterPro" id="IPR051987">
    <property type="entry name" value="Sigma-2_receptor-like"/>
</dbReference>
<gene>
    <name evidence="9" type="ORF">LAMI_0G08680G</name>
</gene>
<evidence type="ECO:0000256" key="3">
    <source>
        <dbReference type="ARBA" id="ARBA00022692"/>
    </source>
</evidence>
<dbReference type="STRING" id="1230905.A0A1G4KA69"/>
<accession>A0A1G4KA69</accession>
<dbReference type="GO" id="GO:0005789">
    <property type="term" value="C:endoplasmic reticulum membrane"/>
    <property type="evidence" value="ECO:0007669"/>
    <property type="project" value="UniProtKB-SubCell"/>
</dbReference>
<dbReference type="Pfam" id="PF05241">
    <property type="entry name" value="EBP"/>
    <property type="match status" value="1"/>
</dbReference>
<evidence type="ECO:0000256" key="7">
    <source>
        <dbReference type="PIRNR" id="PIRNR031032"/>
    </source>
</evidence>
<keyword evidence="4 7" id="KW-0256">Endoplasmic reticulum</keyword>
<evidence type="ECO:0000313" key="10">
    <source>
        <dbReference type="Proteomes" id="UP000191024"/>
    </source>
</evidence>
<feature type="domain" description="EXPERA" evidence="8">
    <location>
        <begin position="5"/>
        <end position="165"/>
    </location>
</feature>
<reference evidence="9 10" key="1">
    <citation type="submission" date="2016-03" db="EMBL/GenBank/DDBJ databases">
        <authorList>
            <person name="Devillers H."/>
        </authorList>
    </citation>
    <scope>NUCLEOTIDE SEQUENCE [LARGE SCALE GENOMIC DNA]</scope>
    <source>
        <strain evidence="9">CBS 11717</strain>
    </source>
</reference>
<dbReference type="EMBL" id="LT598469">
    <property type="protein sequence ID" value="SCV00999.1"/>
    <property type="molecule type" value="Genomic_DNA"/>
</dbReference>
<keyword evidence="10" id="KW-1185">Reference proteome</keyword>
<dbReference type="InterPro" id="IPR016964">
    <property type="entry name" value="Sigma2_recept"/>
</dbReference>
<feature type="transmembrane region" description="Helical" evidence="7">
    <location>
        <begin position="57"/>
        <end position="79"/>
    </location>
</feature>
<evidence type="ECO:0000259" key="8">
    <source>
        <dbReference type="PROSITE" id="PS51751"/>
    </source>
</evidence>
<dbReference type="PANTHER" id="PTHR31204">
    <property type="entry name" value="SIGMA INTRACELLULAR RECEPTOR 2"/>
    <property type="match status" value="1"/>
</dbReference>
<feature type="transmembrane region" description="Helical" evidence="7">
    <location>
        <begin position="110"/>
        <end position="130"/>
    </location>
</feature>
<keyword evidence="3 7" id="KW-0812">Transmembrane</keyword>
<sequence length="167" mass="19988">MRPAEEKFYFYYFLVHIPITTFIDASVVLPGNLQFSKDLVAWHIKNNNDFLLYEKPLWLKAFVLVELLFQLPGFFWFVIKFKEVWRLRNHDSKETKALLKSTENTLTKWLHVYGWNASATTFICLITVWLRGYYPFGDFLPMPHKAKFKLISLYIPYLLIPLRLLFV</sequence>
<evidence type="ECO:0000256" key="4">
    <source>
        <dbReference type="ARBA" id="ARBA00022824"/>
    </source>
</evidence>
<dbReference type="AlphaFoldDB" id="A0A1G4KA69"/>
<feature type="transmembrane region" description="Helical" evidence="7">
    <location>
        <begin position="150"/>
        <end position="166"/>
    </location>
</feature>
<dbReference type="InterPro" id="IPR033118">
    <property type="entry name" value="EXPERA"/>
</dbReference>
<name>A0A1G4KA69_9SACH</name>